<evidence type="ECO:0000313" key="4">
    <source>
        <dbReference type="Proteomes" id="UP000233398"/>
    </source>
</evidence>
<dbReference type="Pfam" id="PF00266">
    <property type="entry name" value="Aminotran_5"/>
    <property type="match status" value="1"/>
</dbReference>
<evidence type="ECO:0000259" key="2">
    <source>
        <dbReference type="Pfam" id="PF00266"/>
    </source>
</evidence>
<proteinExistence type="predicted"/>
<dbReference type="Gene3D" id="3.90.1150.10">
    <property type="entry name" value="Aspartate Aminotransferase, domain 1"/>
    <property type="match status" value="1"/>
</dbReference>
<sequence>MNCQKHLFDLDDNHHYLNCAFLSPLLKSVEEAGISGVQSKKRPWEVTPNHFFEDSERVRSLFAKLVHADSPESVAILPAVSYGMGIVAKNLPAKKGGNVVVAGDQFPSNVYPWMRFCEENDCELKIVEAPKQFENRGKVWNEQILEAIDSQTVLVAMANVHWTDGTLFDLEEIGKVARSHDAFFVIDGTQSVGALPFDVQKVQPDALICAGYKWLMGPYGTALGYFGPRLMNGIPLEEGWIARKNSRDFAGLVDYEEEYESGARRFDVGQRSNFINMPMMVKALEQILEWNPAEIQNYCREISRDSILKLKEHGFRFEEEAYRASHLFGIYLPDSASKEEIREKLARQNIHVSVRGSAIRVSPNVYNTREDLEKLVEALA</sequence>
<dbReference type="Gene3D" id="3.40.640.10">
    <property type="entry name" value="Type I PLP-dependent aspartate aminotransferase-like (Major domain)"/>
    <property type="match status" value="1"/>
</dbReference>
<keyword evidence="3" id="KW-0032">Aminotransferase</keyword>
<dbReference type="Proteomes" id="UP000233398">
    <property type="component" value="Unassembled WGS sequence"/>
</dbReference>
<dbReference type="PANTHER" id="PTHR43586">
    <property type="entry name" value="CYSTEINE DESULFURASE"/>
    <property type="match status" value="1"/>
</dbReference>
<gene>
    <name evidence="3" type="ORF">CWD77_12410</name>
</gene>
<reference evidence="3 4" key="1">
    <citation type="submission" date="2017-11" db="EMBL/GenBank/DDBJ databases">
        <title>Rhodohalobacter 15182 sp. nov., isolated from a salt lake.</title>
        <authorList>
            <person name="Han S."/>
        </authorList>
    </citation>
    <scope>NUCLEOTIDE SEQUENCE [LARGE SCALE GENOMIC DNA]</scope>
    <source>
        <strain evidence="3 4">15182</strain>
    </source>
</reference>
<comment type="caution">
    <text evidence="3">The sequence shown here is derived from an EMBL/GenBank/DDBJ whole genome shotgun (WGS) entry which is preliminary data.</text>
</comment>
<organism evidence="3 4">
    <name type="scientific">Rhodohalobacter barkolensis</name>
    <dbReference type="NCBI Taxonomy" id="2053187"/>
    <lineage>
        <taxon>Bacteria</taxon>
        <taxon>Pseudomonadati</taxon>
        <taxon>Balneolota</taxon>
        <taxon>Balneolia</taxon>
        <taxon>Balneolales</taxon>
        <taxon>Balneolaceae</taxon>
        <taxon>Rhodohalobacter</taxon>
    </lineage>
</organism>
<keyword evidence="4" id="KW-1185">Reference proteome</keyword>
<dbReference type="PANTHER" id="PTHR43586:SF15">
    <property type="entry name" value="BLR3095 PROTEIN"/>
    <property type="match status" value="1"/>
</dbReference>
<dbReference type="OrthoDB" id="513408at2"/>
<protein>
    <submittedName>
        <fullName evidence="3">Aminotransferase</fullName>
    </submittedName>
</protein>
<dbReference type="InterPro" id="IPR015422">
    <property type="entry name" value="PyrdxlP-dep_Trfase_small"/>
</dbReference>
<dbReference type="EMBL" id="PISP01000003">
    <property type="protein sequence ID" value="PKD43401.1"/>
    <property type="molecule type" value="Genomic_DNA"/>
</dbReference>
<keyword evidence="3" id="KW-0808">Transferase</keyword>
<name>A0A2N0VGV1_9BACT</name>
<evidence type="ECO:0000313" key="3">
    <source>
        <dbReference type="EMBL" id="PKD43401.1"/>
    </source>
</evidence>
<dbReference type="GO" id="GO:0008483">
    <property type="term" value="F:transaminase activity"/>
    <property type="evidence" value="ECO:0007669"/>
    <property type="project" value="UniProtKB-KW"/>
</dbReference>
<dbReference type="RefSeq" id="WP_101073876.1">
    <property type="nucleotide sequence ID" value="NZ_PISP01000003.1"/>
</dbReference>
<dbReference type="InterPro" id="IPR015424">
    <property type="entry name" value="PyrdxlP-dep_Trfase"/>
</dbReference>
<dbReference type="SUPFAM" id="SSF53383">
    <property type="entry name" value="PLP-dependent transferases"/>
    <property type="match status" value="1"/>
</dbReference>
<dbReference type="AlphaFoldDB" id="A0A2N0VGV1"/>
<feature type="domain" description="Aminotransferase class V" evidence="2">
    <location>
        <begin position="51"/>
        <end position="375"/>
    </location>
</feature>
<dbReference type="InterPro" id="IPR015421">
    <property type="entry name" value="PyrdxlP-dep_Trfase_major"/>
</dbReference>
<evidence type="ECO:0000256" key="1">
    <source>
        <dbReference type="ARBA" id="ARBA00022898"/>
    </source>
</evidence>
<accession>A0A2N0VGV1</accession>
<keyword evidence="1" id="KW-0663">Pyridoxal phosphate</keyword>
<dbReference type="InterPro" id="IPR000192">
    <property type="entry name" value="Aminotrans_V_dom"/>
</dbReference>